<dbReference type="FunFam" id="1.10.510.10:FF:000272">
    <property type="entry name" value="Tyrosine-protein kinase"/>
    <property type="match status" value="1"/>
</dbReference>
<feature type="compositionally biased region" description="Low complexity" evidence="14">
    <location>
        <begin position="566"/>
        <end position="575"/>
    </location>
</feature>
<comment type="catalytic activity">
    <reaction evidence="11">
        <text>L-tyrosyl-[protein] + ATP = O-phospho-L-tyrosyl-[protein] + ADP + H(+)</text>
        <dbReference type="Rhea" id="RHEA:10596"/>
        <dbReference type="Rhea" id="RHEA-COMP:10136"/>
        <dbReference type="Rhea" id="RHEA-COMP:20101"/>
        <dbReference type="ChEBI" id="CHEBI:15378"/>
        <dbReference type="ChEBI" id="CHEBI:30616"/>
        <dbReference type="ChEBI" id="CHEBI:46858"/>
        <dbReference type="ChEBI" id="CHEBI:61978"/>
        <dbReference type="ChEBI" id="CHEBI:456216"/>
        <dbReference type="EC" id="2.7.10.2"/>
    </reaction>
</comment>
<feature type="region of interest" description="Disordered" evidence="14">
    <location>
        <begin position="296"/>
        <end position="319"/>
    </location>
</feature>
<dbReference type="FunFam" id="3.30.200.20:FF:000053">
    <property type="entry name" value="Tyrosine-protein kinase"/>
    <property type="match status" value="1"/>
</dbReference>
<organism evidence="17">
    <name type="scientific">Musca domestica</name>
    <name type="common">House fly</name>
    <dbReference type="NCBI Taxonomy" id="7370"/>
    <lineage>
        <taxon>Eukaryota</taxon>
        <taxon>Metazoa</taxon>
        <taxon>Ecdysozoa</taxon>
        <taxon>Arthropoda</taxon>
        <taxon>Hexapoda</taxon>
        <taxon>Insecta</taxon>
        <taxon>Pterygota</taxon>
        <taxon>Neoptera</taxon>
        <taxon>Endopterygota</taxon>
        <taxon>Diptera</taxon>
        <taxon>Brachycera</taxon>
        <taxon>Muscomorpha</taxon>
        <taxon>Muscoidea</taxon>
        <taxon>Muscidae</taxon>
        <taxon>Musca</taxon>
    </lineage>
</organism>
<feature type="region of interest" description="Disordered" evidence="14">
    <location>
        <begin position="189"/>
        <end position="246"/>
    </location>
</feature>
<dbReference type="InterPro" id="IPR008266">
    <property type="entry name" value="Tyr_kinase_AS"/>
</dbReference>
<dbReference type="KEGG" id="mde:101896156"/>
<dbReference type="Gene3D" id="1.10.510.10">
    <property type="entry name" value="Transferase(Phosphotransferase) domain 1"/>
    <property type="match status" value="1"/>
</dbReference>
<dbReference type="PRINTS" id="PR00109">
    <property type="entry name" value="TYRKINASE"/>
</dbReference>
<evidence type="ECO:0000256" key="9">
    <source>
        <dbReference type="ARBA" id="ARBA00022999"/>
    </source>
</evidence>
<proteinExistence type="predicted"/>
<evidence type="ECO:0000256" key="5">
    <source>
        <dbReference type="ARBA" id="ARBA00022679"/>
    </source>
</evidence>
<feature type="compositionally biased region" description="Low complexity" evidence="14">
    <location>
        <begin position="124"/>
        <end position="138"/>
    </location>
</feature>
<evidence type="ECO:0000256" key="14">
    <source>
        <dbReference type="SAM" id="MobiDB-lite"/>
    </source>
</evidence>
<keyword evidence="18" id="KW-1185">Reference proteome</keyword>
<name>A0A1I8ND75_MUSDO</name>
<evidence type="ECO:0000256" key="8">
    <source>
        <dbReference type="ARBA" id="ARBA00022840"/>
    </source>
</evidence>
<evidence type="ECO:0000256" key="6">
    <source>
        <dbReference type="ARBA" id="ARBA00022741"/>
    </source>
</evidence>
<dbReference type="FunFam" id="3.30.505.10:FF:000023">
    <property type="entry name" value="Tyrosine-protein kinase"/>
    <property type="match status" value="1"/>
</dbReference>
<dbReference type="GO" id="GO:0002009">
    <property type="term" value="P:morphogenesis of an epithelium"/>
    <property type="evidence" value="ECO:0007669"/>
    <property type="project" value="UniProtKB-ARBA"/>
</dbReference>
<dbReference type="SUPFAM" id="SSF56112">
    <property type="entry name" value="Protein kinase-like (PK-like)"/>
    <property type="match status" value="1"/>
</dbReference>
<keyword evidence="3" id="KW-0728">SH3 domain</keyword>
<evidence type="ECO:0000313" key="18">
    <source>
        <dbReference type="Proteomes" id="UP001652621"/>
    </source>
</evidence>
<protein>
    <recommendedName>
        <fullName evidence="2">non-specific protein-tyrosine kinase</fullName>
        <ecNumber evidence="2">2.7.10.2</ecNumber>
    </recommendedName>
</protein>
<dbReference type="InterPro" id="IPR000980">
    <property type="entry name" value="SH2"/>
</dbReference>
<dbReference type="VEuPathDB" id="VectorBase:MDOMA2_016215"/>
<evidence type="ECO:0000256" key="12">
    <source>
        <dbReference type="PROSITE-ProRule" id="PRU00191"/>
    </source>
</evidence>
<feature type="compositionally biased region" description="Low complexity" evidence="14">
    <location>
        <begin position="530"/>
        <end position="539"/>
    </location>
</feature>
<feature type="region of interest" description="Disordered" evidence="14">
    <location>
        <begin position="920"/>
        <end position="957"/>
    </location>
</feature>
<feature type="region of interest" description="Disordered" evidence="14">
    <location>
        <begin position="23"/>
        <end position="167"/>
    </location>
</feature>
<feature type="compositionally biased region" description="Polar residues" evidence="14">
    <location>
        <begin position="500"/>
        <end position="518"/>
    </location>
</feature>
<dbReference type="RefSeq" id="XP_058986483.1">
    <property type="nucleotide sequence ID" value="XM_059130500.1"/>
</dbReference>
<evidence type="ECO:0000256" key="7">
    <source>
        <dbReference type="ARBA" id="ARBA00022777"/>
    </source>
</evidence>
<dbReference type="SMART" id="SM00252">
    <property type="entry name" value="SH2"/>
    <property type="match status" value="1"/>
</dbReference>
<dbReference type="InterPro" id="IPR036860">
    <property type="entry name" value="SH2_dom_sf"/>
</dbReference>
<dbReference type="PRINTS" id="PR00401">
    <property type="entry name" value="SH2DOMAIN"/>
</dbReference>
<dbReference type="PROSITE" id="PS50001">
    <property type="entry name" value="SH2"/>
    <property type="match status" value="1"/>
</dbReference>
<dbReference type="PROSITE" id="PS00107">
    <property type="entry name" value="PROTEIN_KINASE_ATP"/>
    <property type="match status" value="1"/>
</dbReference>
<dbReference type="OrthoDB" id="346907at2759"/>
<feature type="region of interest" description="Disordered" evidence="14">
    <location>
        <begin position="667"/>
        <end position="695"/>
    </location>
</feature>
<evidence type="ECO:0000259" key="16">
    <source>
        <dbReference type="PROSITE" id="PS50011"/>
    </source>
</evidence>
<evidence type="ECO:0000256" key="10">
    <source>
        <dbReference type="ARBA" id="ARBA00023137"/>
    </source>
</evidence>
<dbReference type="CDD" id="cd05039">
    <property type="entry name" value="PTKc_Csk_like"/>
    <property type="match status" value="1"/>
</dbReference>
<evidence type="ECO:0000313" key="17">
    <source>
        <dbReference type="EnsemblMetazoa" id="MDOA013991-PB"/>
    </source>
</evidence>
<keyword evidence="4" id="KW-0963">Cytoplasm</keyword>
<dbReference type="VEuPathDB" id="VectorBase:MDOA013991"/>
<feature type="region of interest" description="Disordered" evidence="14">
    <location>
        <begin position="374"/>
        <end position="415"/>
    </location>
</feature>
<gene>
    <name evidence="17" type="primary">101896156</name>
    <name evidence="19" type="synonym">LOC131806431</name>
</gene>
<dbReference type="EC" id="2.7.10.2" evidence="2"/>
<feature type="compositionally biased region" description="Low complexity" evidence="14">
    <location>
        <begin position="380"/>
        <end position="391"/>
    </location>
</feature>
<dbReference type="InterPro" id="IPR017441">
    <property type="entry name" value="Protein_kinase_ATP_BS"/>
</dbReference>
<feature type="region of interest" description="Disordered" evidence="14">
    <location>
        <begin position="338"/>
        <end position="357"/>
    </location>
</feature>
<dbReference type="PROSITE" id="PS50011">
    <property type="entry name" value="PROTEIN_KINASE_DOM"/>
    <property type="match status" value="1"/>
</dbReference>
<dbReference type="Gene3D" id="3.30.505.10">
    <property type="entry name" value="SH2 domain"/>
    <property type="match status" value="1"/>
</dbReference>
<dbReference type="GO" id="GO:0004715">
    <property type="term" value="F:non-membrane spanning protein tyrosine kinase activity"/>
    <property type="evidence" value="ECO:0007669"/>
    <property type="project" value="UniProtKB-EC"/>
</dbReference>
<feature type="region of interest" description="Disordered" evidence="14">
    <location>
        <begin position="430"/>
        <end position="624"/>
    </location>
</feature>
<feature type="compositionally biased region" description="Polar residues" evidence="14">
    <location>
        <begin position="139"/>
        <end position="152"/>
    </location>
</feature>
<evidence type="ECO:0000259" key="15">
    <source>
        <dbReference type="PROSITE" id="PS50001"/>
    </source>
</evidence>
<comment type="subcellular location">
    <subcellularLocation>
        <location evidence="1">Cytoplasm</location>
    </subcellularLocation>
</comment>
<keyword evidence="6 13" id="KW-0547">Nucleotide-binding</keyword>
<dbReference type="Gene3D" id="3.30.200.20">
    <property type="entry name" value="Phosphorylase Kinase, domain 1"/>
    <property type="match status" value="1"/>
</dbReference>
<sequence>MVTTIRITCDGVFIQSNSFLTSTTASSSTTSSNLAGTTTSPSSDEATTPTIFSSSTADTLVESRNITPEQEDDEKDNSSSASSTTTTPNLTTTSHGSAKDRSESSNFQYEEVRTLVPQLKKSGSDSSSSSSAAGSIISTLNSRNLTSVSPNNRAKRPRTPKNDNRRRYYFGSNKVYWCKQSLLNGGIPASPISLHNGPRRTGDEGTKKPAAQHRVKLQRSASSVTDKELQQKKKQINGQDEIEQRPRTGVHKLLTASNSLNSCTFHSNGNQKFNLKEFYNFSANKIKAPAGAILNTSPQSGVKNNNHINNRKSSPKTISGGTSIFLVNGGGGFSINSSAYGSQRKSPTPATANDSTRLLSFLRSARKLYRNSIRLNQQHSQSTNKSCSSSSPRHTEDQRDDVDSPLNSSNNVPSYRDKLRQSYLFGLKNFYNQPNENSSSNNNNNGGGSSSCKENKPVLSEEWFDEDALPDTKENTNPLKENLKTSNDVVDGCPVKDSNADQTPIKKSNKNNSDVNTKSLHDQATDTGITNNTNNSNLSRNERSNGTAVENPERKEVAKEEEKDFSSTNFSSSVSLAQQRLTNPDNNNNNNNNKSKNDNNPSSQSPATAAATANSPGSQTTVMNSHATATQNGGQTTIVGHHRGFSQPTVTVATSSTGGDPWFLQSTGHQMPPTAPLRHNKRPAPQPVTAAAGGPNNPNSLLANNSVSGGIGGGGGSIGNIGGGGVGGLAGIGVGVGGGVPIIASNITLQQQFSQSQPHIVAQSGNLSSASSHHNNVNQHHNAIHLSSHALNSHITNATGVAGGGGGSTILAGGGIINAAANHSPKSPNQHPQQQQQQQSHSLMSTFTPIVGSASTASSVTAAAVASVTQQQQQQHMQLLNAAAAANNCNNNLMSSSLNAAHSTGMSLHERGLPPKGMGLTANAGGGSNMLLHTQHPAQQQQQQQQQHHHPNQTSSLVINPAGANVGAGGSAMTTSLHSFDINGAAVVGGGNPVGVGTQTWATPSLSPTSGMAPNHHVGQQQPHKKCEVKLNAMPWFHGSITRDEAEHLLQPREDGLFLVRESTNFPGDYTLCVCFQGKVEHYRVKYLENKLTIDDEEYFENLGQLVAHYEADADGLCTQLVKCLPKQGKQEYCINSKDFIDKGWVIPESDLQLRESIGKGEFGDVMLGILRNEKVAVKMLKDEGAVQKFLAEASVMTTLEHENLVKFIGLVFTSKHLYLVTEYMSKGSLVDYLRSRGRQHITKKDQINFAYDTASGMEYLEAKKVVHRDLAARNVLISEDCVAKVSDFGLAREECYNLDVGKLPIKWTAPEALKNWRFSNKSDMWSFGILLWEIYSFGRVPYPRIPLTDVVKHVEVGYKMEAPEGCPPEIYEMMRQAWDLNPAKRPTFAELKVKLLHLKNNTA</sequence>
<dbReference type="GO" id="GO:0048468">
    <property type="term" value="P:cell development"/>
    <property type="evidence" value="ECO:0007669"/>
    <property type="project" value="UniProtKB-ARBA"/>
</dbReference>
<dbReference type="InterPro" id="IPR011009">
    <property type="entry name" value="Kinase-like_dom_sf"/>
</dbReference>
<reference evidence="19" key="2">
    <citation type="submission" date="2025-05" db="UniProtKB">
        <authorList>
            <consortium name="RefSeq"/>
        </authorList>
    </citation>
    <scope>IDENTIFICATION</scope>
    <source>
        <strain evidence="19">Aabys</strain>
        <tissue evidence="19">Whole body</tissue>
    </source>
</reference>
<keyword evidence="5" id="KW-0808">Transferase</keyword>
<dbReference type="InterPro" id="IPR000719">
    <property type="entry name" value="Prot_kinase_dom"/>
</dbReference>
<dbReference type="InterPro" id="IPR020635">
    <property type="entry name" value="Tyr_kinase_cat_dom"/>
</dbReference>
<reference evidence="17" key="1">
    <citation type="submission" date="2020-05" db="UniProtKB">
        <authorList>
            <consortium name="EnsemblMetazoa"/>
        </authorList>
    </citation>
    <scope>IDENTIFICATION</scope>
    <source>
        <strain evidence="17">Aabys</strain>
    </source>
</reference>
<dbReference type="GO" id="GO:0007435">
    <property type="term" value="P:salivary gland morphogenesis"/>
    <property type="evidence" value="ECO:0007669"/>
    <property type="project" value="UniProtKB-ARBA"/>
</dbReference>
<feature type="region of interest" description="Disordered" evidence="14">
    <location>
        <begin position="819"/>
        <end position="842"/>
    </location>
</feature>
<dbReference type="Pfam" id="PF00017">
    <property type="entry name" value="SH2"/>
    <property type="match status" value="1"/>
</dbReference>
<accession>A0A1I8ND75</accession>
<keyword evidence="8 13" id="KW-0067">ATP-binding</keyword>
<dbReference type="Proteomes" id="UP001652621">
    <property type="component" value="Unplaced"/>
</dbReference>
<keyword evidence="9 12" id="KW-0727">SH2 domain</keyword>
<dbReference type="SMART" id="SM00219">
    <property type="entry name" value="TyrKc"/>
    <property type="match status" value="1"/>
</dbReference>
<dbReference type="SUPFAM" id="SSF55550">
    <property type="entry name" value="SH2 domain"/>
    <property type="match status" value="1"/>
</dbReference>
<feature type="binding site" evidence="13">
    <location>
        <position position="1179"/>
    </location>
    <ligand>
        <name>ATP</name>
        <dbReference type="ChEBI" id="CHEBI:30616"/>
    </ligand>
</feature>
<feature type="compositionally biased region" description="Low complexity" evidence="14">
    <location>
        <begin position="583"/>
        <end position="618"/>
    </location>
</feature>
<feature type="compositionally biased region" description="Basic and acidic residues" evidence="14">
    <location>
        <begin position="551"/>
        <end position="565"/>
    </location>
</feature>
<evidence type="ECO:0000256" key="1">
    <source>
        <dbReference type="ARBA" id="ARBA00004496"/>
    </source>
</evidence>
<evidence type="ECO:0000256" key="2">
    <source>
        <dbReference type="ARBA" id="ARBA00011903"/>
    </source>
</evidence>
<dbReference type="GO" id="GO:0007424">
    <property type="term" value="P:open tracheal system development"/>
    <property type="evidence" value="ECO:0007669"/>
    <property type="project" value="UniProtKB-ARBA"/>
</dbReference>
<dbReference type="InterPro" id="IPR001245">
    <property type="entry name" value="Ser-Thr/Tyr_kinase_cat_dom"/>
</dbReference>
<keyword evidence="10" id="KW-0829">Tyrosine-protein kinase</keyword>
<feature type="compositionally biased region" description="Low complexity" evidence="14">
    <location>
        <begin position="23"/>
        <end position="40"/>
    </location>
</feature>
<feature type="compositionally biased region" description="Low complexity" evidence="14">
    <location>
        <begin position="933"/>
        <end position="946"/>
    </location>
</feature>
<dbReference type="PROSITE" id="PS00109">
    <property type="entry name" value="PROTEIN_KINASE_TYR"/>
    <property type="match status" value="1"/>
</dbReference>
<dbReference type="GO" id="GO:0030036">
    <property type="term" value="P:actin cytoskeleton organization"/>
    <property type="evidence" value="ECO:0007669"/>
    <property type="project" value="UniProtKB-ARBA"/>
</dbReference>
<feature type="compositionally biased region" description="Polar residues" evidence="14">
    <location>
        <begin position="296"/>
        <end position="308"/>
    </location>
</feature>
<feature type="compositionally biased region" description="Polar residues" evidence="14">
    <location>
        <begin position="41"/>
        <end position="68"/>
    </location>
</feature>
<feature type="compositionally biased region" description="Polar residues" evidence="14">
    <location>
        <begin position="475"/>
        <end position="488"/>
    </location>
</feature>
<dbReference type="CDD" id="cd09937">
    <property type="entry name" value="SH2_csk_like"/>
    <property type="match status" value="1"/>
</dbReference>
<dbReference type="PANTHER" id="PTHR24418">
    <property type="entry name" value="TYROSINE-PROTEIN KINASE"/>
    <property type="match status" value="1"/>
</dbReference>
<evidence type="ECO:0000256" key="13">
    <source>
        <dbReference type="PROSITE-ProRule" id="PRU10141"/>
    </source>
</evidence>
<keyword evidence="7" id="KW-0418">Kinase</keyword>
<dbReference type="RefSeq" id="XP_019890456.2">
    <property type="nucleotide sequence ID" value="XM_020034897.2"/>
</dbReference>
<evidence type="ECO:0000256" key="4">
    <source>
        <dbReference type="ARBA" id="ARBA00022490"/>
    </source>
</evidence>
<dbReference type="GO" id="GO:0005737">
    <property type="term" value="C:cytoplasm"/>
    <property type="evidence" value="ECO:0007669"/>
    <property type="project" value="UniProtKB-SubCell"/>
</dbReference>
<feature type="domain" description="SH2" evidence="15">
    <location>
        <begin position="1036"/>
        <end position="1125"/>
    </location>
</feature>
<dbReference type="EnsemblMetazoa" id="MDOA013991-RB">
    <property type="protein sequence ID" value="MDOA013991-PB"/>
    <property type="gene ID" value="MDOA013991"/>
</dbReference>
<evidence type="ECO:0000313" key="19">
    <source>
        <dbReference type="RefSeq" id="XP_058986483.1"/>
    </source>
</evidence>
<evidence type="ECO:0000256" key="3">
    <source>
        <dbReference type="ARBA" id="ARBA00022443"/>
    </source>
</evidence>
<evidence type="ECO:0000256" key="11">
    <source>
        <dbReference type="ARBA" id="ARBA00051245"/>
    </source>
</evidence>
<feature type="compositionally biased region" description="Low complexity" evidence="14">
    <location>
        <begin position="78"/>
        <end position="96"/>
    </location>
</feature>
<dbReference type="GO" id="GO:0005524">
    <property type="term" value="F:ATP binding"/>
    <property type="evidence" value="ECO:0007669"/>
    <property type="project" value="UniProtKB-UniRule"/>
</dbReference>
<dbReference type="STRING" id="7370.A0A1I8ND75"/>
<feature type="domain" description="Protein kinase" evidence="16">
    <location>
        <begin position="1152"/>
        <end position="1397"/>
    </location>
</feature>
<dbReference type="InterPro" id="IPR050198">
    <property type="entry name" value="Non-receptor_tyrosine_kinases"/>
</dbReference>
<dbReference type="InterPro" id="IPR035027">
    <property type="entry name" value="Csk-like_SH2"/>
</dbReference>
<dbReference type="Pfam" id="PF07714">
    <property type="entry name" value="PK_Tyr_Ser-Thr"/>
    <property type="match status" value="1"/>
</dbReference>